<feature type="domain" description="MAM" evidence="5">
    <location>
        <begin position="42"/>
        <end position="200"/>
    </location>
</feature>
<dbReference type="InterPro" id="IPR036084">
    <property type="entry name" value="Ser_inhib-like_sf"/>
</dbReference>
<dbReference type="Pfam" id="PF00094">
    <property type="entry name" value="VWD"/>
    <property type="match status" value="4"/>
</dbReference>
<evidence type="ECO:0000256" key="3">
    <source>
        <dbReference type="SAM" id="MobiDB-lite"/>
    </source>
</evidence>
<proteinExistence type="predicted"/>
<dbReference type="PROSITE" id="PS51233">
    <property type="entry name" value="VWFD"/>
    <property type="match status" value="4"/>
</dbReference>
<accession>A0ABQ7T3Y3</accession>
<dbReference type="SUPFAM" id="SSF57567">
    <property type="entry name" value="Serine protease inhibitors"/>
    <property type="match status" value="3"/>
</dbReference>
<dbReference type="PRINTS" id="PR00020">
    <property type="entry name" value="MAMDOMAIN"/>
</dbReference>
<dbReference type="Pfam" id="PF12714">
    <property type="entry name" value="TILa"/>
    <property type="match status" value="3"/>
</dbReference>
<dbReference type="Gene3D" id="2.60.120.200">
    <property type="match status" value="2"/>
</dbReference>
<dbReference type="InterPro" id="IPR014853">
    <property type="entry name" value="VWF/SSPO/ZAN-like_Cys-rich_dom"/>
</dbReference>
<evidence type="ECO:0000313" key="7">
    <source>
        <dbReference type="EMBL" id="KAH0624212.1"/>
    </source>
</evidence>
<keyword evidence="8" id="KW-1185">Reference proteome</keyword>
<sequence length="1760" mass="193083">MRVIVFYLLVQSAGLEQISTTTVPTETSTSIYTAGPSIPCHFSCSFDMDFCSWTQSDTDSFDWTRHKGPTSSTTTGPSYDHTTGEGYYIYLESNDANPGDTAHLVSPTCTSDGPRCFRFWYHMYGVARTMALHVYVVSGGGAPELVWSQMGNKGNRWNKAEITLTQMGRLQIILEGVRGEDFRSDVAVDDISITEGYCPGKAEILQRLQTDTQFSPPQWTPPQPPLQPTQSHQLLIPAWCQNVMSEGSIRRGQWGTLFITYIALLLSAAISCPLNSHYEPCANACPGTCVDPTAPGTCSLPCTEACVCDSGFLLNSGTCVPSHQCGCWENGKHYPVGTEFWTDDTCSSKCVCPRRGGRLECPSAHCPKDHYCGVQNGVPGCYPHTYGVCRVHNDPHYNTFDKATHHFMGNCTYTLARLCANTTGLPFFNIEAKNEHRFGNPSVSYVQRVLVEVDGHWVEIVKGHPSQVLVNKIWMTLPVHSLNGSISVERNGRYVRLETDFHLSVSYDTDHSVEIRVPTRYFNQTCGMCGNFNDHIQDDHMMPNGEQAKSSTELGNSWQVPNAEYDRPSCGAPNPNVSHCPPEEEDLYSSGAFCGLLTSSQGPLAACLSVINPGSFFESCVFDLCVLGGSQQLLCSALEAYADTCQRAGVDLPSWRNATFCPLSCSSNSHYKPCTSSCPATCSNPWPSGNCSKPCVEGCECNKGFVLSGGHCVPMADCGCLVGGRYFEKGETFWKPDCVGHCRCAENGSLICSSETCPEGQICKVQEGALGCHMSEKATCHIYGDPHYITFDGRLYHFQGSCNYTAVKVCTNSSEHFSVMTRNEHRGSKTWTALNSVVVSFQNLHIALRKNKEVYVNGAKVEIPVNLPMGIRVEHSPPYVVLKSPFGLLAKFDGDQELLVQVDERHKGRLCGLCGTYSSSQLDDFQKPDGNLEYDQNVFGNSWRVPDDDWMCDSSTVVPPSCDPIKEIAFEKLCNVLLTSKGPFADCHWSVPPQLYFETCVYDQCATEGDTNQFCKSLEAYATACEQADVALGDWRKDTTCGECSIEMEGVAAQTKPSSTALPATSTATGPTTTTKTKTTTPTHAPGPSSPCDFSCSFDVDFCSWTQSNTDSFDWTRHKGPTSSTNTGPSYDHTTGDGYFIYLESNDANPGDMAHLVSPTCTSLGPHCFHFWYHMYGVARTMALRVYVVSGDGAPELVWSQMGNKGNRWNRGDITITHTGRLQIILEGVRGEDFRSDVAVDDISVTEGYCPGHVITTTTTTTTTGKTTSPAPPTLESCMVSGDPHYYTFDKQTHHFMGNCTYTLSQLCDPNISLLPYFNVEATNEHRWGNTQVSYVRSVDIDVHGIRVTLEKGGTVKPSPQLFSAAISCAPNSHYEPCANACPGTCVDPTAPGTCSLPCTEACACDSGFLLHSGTCVPSHQCGCWEKGKHYPVGTEFWTDDTCSSKCICPRPGGRLECPSAHCPKDHYCGIQNGVPGCYPHTYGVCRVHNDPHYNTFDKATHHFMGNCTYTLVRLCGNTAGLPFFNIEAKNEHRWGNPSVSYVQRVLVEVYGQQFEIVKNDHSHVLVNKVLTTLPVHRLNGSISVERNGRYVRLETDFHLSVSYDTDHSVEIRVPTSYFNQTCGMCGNFNDHKEDDHMMPNGEQARSSTELGNSWQVPNAEYDHPSCGAPNPNVSHCPPEEEDLYSSEAFCGLLTSSQGPLAACLSVINPGSFFESCVFDLCALGGSQQLLCSALEAYADTCQRAGVDLPSWRNATFCRE</sequence>
<dbReference type="Pfam" id="PF00629">
    <property type="entry name" value="MAM"/>
    <property type="match status" value="2"/>
</dbReference>
<dbReference type="EMBL" id="JAIPUX010001880">
    <property type="protein sequence ID" value="KAH0624212.1"/>
    <property type="molecule type" value="Genomic_DNA"/>
</dbReference>
<evidence type="ECO:0008006" key="9">
    <source>
        <dbReference type="Google" id="ProtNLM"/>
    </source>
</evidence>
<dbReference type="SUPFAM" id="SSF49899">
    <property type="entry name" value="Concanavalin A-like lectins/glucanases"/>
    <property type="match status" value="2"/>
</dbReference>
<dbReference type="CDD" id="cd19941">
    <property type="entry name" value="TIL"/>
    <property type="match status" value="3"/>
</dbReference>
<protein>
    <recommendedName>
        <fullName evidence="9">Zonadhesin</fullName>
    </recommendedName>
</protein>
<keyword evidence="4" id="KW-0732">Signal</keyword>
<dbReference type="SMART" id="SM00216">
    <property type="entry name" value="VWD"/>
    <property type="match status" value="3"/>
</dbReference>
<feature type="signal peptide" evidence="4">
    <location>
        <begin position="1"/>
        <end position="20"/>
    </location>
</feature>
<name>A0ABQ7T3Y3_PHRPL</name>
<feature type="region of interest" description="Disordered" evidence="3">
    <location>
        <begin position="1055"/>
        <end position="1089"/>
    </location>
</feature>
<gene>
    <name evidence="7" type="ORF">JD844_007761</name>
</gene>
<evidence type="ECO:0000256" key="1">
    <source>
        <dbReference type="ARBA" id="ARBA00023157"/>
    </source>
</evidence>
<keyword evidence="1" id="KW-1015">Disulfide bond</keyword>
<reference evidence="7 8" key="1">
    <citation type="journal article" date="2022" name="Gigascience">
        <title>A chromosome-level genome assembly and annotation of the desert horned lizard, Phrynosoma platyrhinos, provides insight into chromosomal rearrangements among reptiles.</title>
        <authorList>
            <person name="Koochekian N."/>
            <person name="Ascanio A."/>
            <person name="Farleigh K."/>
            <person name="Card D.C."/>
            <person name="Schield D.R."/>
            <person name="Castoe T.A."/>
            <person name="Jezkova T."/>
        </authorList>
    </citation>
    <scope>NUCLEOTIDE SEQUENCE [LARGE SCALE GENOMIC DNA]</scope>
    <source>
        <strain evidence="7">NK-2021</strain>
    </source>
</reference>
<dbReference type="InterPro" id="IPR050780">
    <property type="entry name" value="Mucin_vWF_Thrombospondin_sf"/>
</dbReference>
<dbReference type="InterPro" id="IPR013320">
    <property type="entry name" value="ConA-like_dom_sf"/>
</dbReference>
<dbReference type="InterPro" id="IPR000998">
    <property type="entry name" value="MAM_dom"/>
</dbReference>
<dbReference type="SMART" id="SM00137">
    <property type="entry name" value="MAM"/>
    <property type="match status" value="2"/>
</dbReference>
<dbReference type="PANTHER" id="PTHR11339">
    <property type="entry name" value="EXTRACELLULAR MATRIX GLYCOPROTEIN RELATED"/>
    <property type="match status" value="1"/>
</dbReference>
<dbReference type="Pfam" id="PF08742">
    <property type="entry name" value="C8"/>
    <property type="match status" value="3"/>
</dbReference>
<comment type="caution">
    <text evidence="7">The sequence shown here is derived from an EMBL/GenBank/DDBJ whole genome shotgun (WGS) entry which is preliminary data.</text>
</comment>
<organism evidence="7 8">
    <name type="scientific">Phrynosoma platyrhinos</name>
    <name type="common">Desert horned lizard</name>
    <dbReference type="NCBI Taxonomy" id="52577"/>
    <lineage>
        <taxon>Eukaryota</taxon>
        <taxon>Metazoa</taxon>
        <taxon>Chordata</taxon>
        <taxon>Craniata</taxon>
        <taxon>Vertebrata</taxon>
        <taxon>Euteleostomi</taxon>
        <taxon>Lepidosauria</taxon>
        <taxon>Squamata</taxon>
        <taxon>Bifurcata</taxon>
        <taxon>Unidentata</taxon>
        <taxon>Episquamata</taxon>
        <taxon>Toxicofera</taxon>
        <taxon>Iguania</taxon>
        <taxon>Phrynosomatidae</taxon>
        <taxon>Phrynosomatinae</taxon>
        <taxon>Phrynosoma</taxon>
    </lineage>
</organism>
<dbReference type="InterPro" id="IPR002919">
    <property type="entry name" value="TIL_dom"/>
</dbReference>
<evidence type="ECO:0000256" key="2">
    <source>
        <dbReference type="ARBA" id="ARBA00023180"/>
    </source>
</evidence>
<feature type="compositionally biased region" description="Low complexity" evidence="3">
    <location>
        <begin position="1055"/>
        <end position="1083"/>
    </location>
</feature>
<dbReference type="InterPro" id="IPR001846">
    <property type="entry name" value="VWF_type-D"/>
</dbReference>
<feature type="chain" id="PRO_5045987261" description="Zonadhesin" evidence="4">
    <location>
        <begin position="21"/>
        <end position="1760"/>
    </location>
</feature>
<feature type="domain" description="VWFD" evidence="6">
    <location>
        <begin position="387"/>
        <end position="571"/>
    </location>
</feature>
<evidence type="ECO:0000259" key="5">
    <source>
        <dbReference type="PROSITE" id="PS50060"/>
    </source>
</evidence>
<dbReference type="InterPro" id="IPR025615">
    <property type="entry name" value="TILa_dom"/>
</dbReference>
<dbReference type="Gene3D" id="2.10.25.10">
    <property type="entry name" value="Laminin"/>
    <property type="match status" value="3"/>
</dbReference>
<evidence type="ECO:0000256" key="4">
    <source>
        <dbReference type="SAM" id="SignalP"/>
    </source>
</evidence>
<dbReference type="CDD" id="cd06263">
    <property type="entry name" value="MAM"/>
    <property type="match status" value="2"/>
</dbReference>
<evidence type="ECO:0000259" key="6">
    <source>
        <dbReference type="PROSITE" id="PS51233"/>
    </source>
</evidence>
<feature type="domain" description="MAM" evidence="5">
    <location>
        <begin position="1094"/>
        <end position="1252"/>
    </location>
</feature>
<feature type="domain" description="VWFD" evidence="6">
    <location>
        <begin position="1484"/>
        <end position="1668"/>
    </location>
</feature>
<dbReference type="PROSITE" id="PS50060">
    <property type="entry name" value="MAM_2"/>
    <property type="match status" value="2"/>
</dbReference>
<feature type="domain" description="VWFD" evidence="6">
    <location>
        <begin position="1276"/>
        <end position="1364"/>
    </location>
</feature>
<dbReference type="PANTHER" id="PTHR11339:SF374">
    <property type="entry name" value="ZONADHESIN"/>
    <property type="match status" value="1"/>
</dbReference>
<evidence type="ECO:0000313" key="8">
    <source>
        <dbReference type="Proteomes" id="UP000826234"/>
    </source>
</evidence>
<dbReference type="SMART" id="SM00832">
    <property type="entry name" value="C8"/>
    <property type="match status" value="3"/>
</dbReference>
<feature type="domain" description="VWFD" evidence="6">
    <location>
        <begin position="778"/>
        <end position="953"/>
    </location>
</feature>
<dbReference type="Pfam" id="PF01826">
    <property type="entry name" value="TIL"/>
    <property type="match status" value="3"/>
</dbReference>
<dbReference type="Proteomes" id="UP000826234">
    <property type="component" value="Unassembled WGS sequence"/>
</dbReference>
<keyword evidence="2" id="KW-0325">Glycoprotein</keyword>